<dbReference type="EMBL" id="JASNVK010000040">
    <property type="protein sequence ID" value="MDK4301834.1"/>
    <property type="molecule type" value="Genomic_DNA"/>
</dbReference>
<dbReference type="Gene3D" id="2.60.40.740">
    <property type="match status" value="1"/>
</dbReference>
<evidence type="ECO:0000256" key="2">
    <source>
        <dbReference type="ARBA" id="ARBA00022525"/>
    </source>
</evidence>
<gene>
    <name evidence="8" type="ORF">QPX45_11490</name>
</gene>
<evidence type="ECO:0000259" key="7">
    <source>
        <dbReference type="Pfam" id="PF17802"/>
    </source>
</evidence>
<evidence type="ECO:0000256" key="1">
    <source>
        <dbReference type="ARBA" id="ARBA00007257"/>
    </source>
</evidence>
<sequence>MAKVIAKPIALAIAAGITLGGSFGAGAPAFAQGLNAQQTQADAADGESPVLDGEGATQVLPPASSIPDAKDYSLTLHKRLNPRIQGESTGNEDAHVSGEPLDGAHFRLQKLEGNIREQAGLSHLTEVANEFNRAKGSWRGSGGLTTPPLDENFKTRDGVTGAAGVAGELKFENLEPGAYLVTETQTPAPQGAEGFVKSKPYIVLVPTVNEDGTGWEKHVHSYPKNSSAKSAKEVFDENKHALDDFRDPQSAQVGYGLTAHVPNIPEGDFLTEFVVQDSYNNEELGIDENLKPQVFRIPGGNGRSQLLDPSSYEVQTLQPVTSNTQNLPADANESFKIAIDTDTAGLESGDSVYVAYQATLLKAQDQDIENAVSSFGMIASNTGTQRFETPNDKVVTYIGDVQIHKVDQSNNERFLEGADFDLFRCDAPEEIIQSGTTDKDGRLTFSGIHVSDWVYNQAPQKNVEYCLQETDAPSGYLQTREEPYRFYLNVNSREFVEGGQNGETIRRVSMTIENIPDTDRPLLPKTGGMGILLVALLGLGIIGGGVYAARRNSATA</sequence>
<keyword evidence="4" id="KW-1133">Transmembrane helix</keyword>
<dbReference type="InterPro" id="IPR013783">
    <property type="entry name" value="Ig-like_fold"/>
</dbReference>
<evidence type="ECO:0000256" key="5">
    <source>
        <dbReference type="SAM" id="SignalP"/>
    </source>
</evidence>
<dbReference type="InterPro" id="IPR041033">
    <property type="entry name" value="SpaA_PFL_dom_1"/>
</dbReference>
<dbReference type="PANTHER" id="PTHR36108">
    <property type="entry name" value="COLOSSIN-B-RELATED"/>
    <property type="match status" value="1"/>
</dbReference>
<keyword evidence="4" id="KW-0472">Membrane</keyword>
<feature type="chain" id="PRO_5046902588" evidence="5">
    <location>
        <begin position="32"/>
        <end position="556"/>
    </location>
</feature>
<accession>A0ABT7G535</accession>
<evidence type="ECO:0000256" key="4">
    <source>
        <dbReference type="SAM" id="Phobius"/>
    </source>
</evidence>
<dbReference type="NCBIfam" id="NF033902">
    <property type="entry name" value="iso_D2_wall_anc"/>
    <property type="match status" value="1"/>
</dbReference>
<dbReference type="InterPro" id="IPR048052">
    <property type="entry name" value="FM1-like"/>
</dbReference>
<keyword evidence="9" id="KW-1185">Reference proteome</keyword>
<dbReference type="InterPro" id="IPR032364">
    <property type="entry name" value="GramPos_pilinD1_N"/>
</dbReference>
<feature type="signal peptide" evidence="5">
    <location>
        <begin position="1"/>
        <end position="31"/>
    </location>
</feature>
<keyword evidence="4" id="KW-0812">Transmembrane</keyword>
<keyword evidence="3 5" id="KW-0732">Signal</keyword>
<dbReference type="Gene3D" id="2.60.40.10">
    <property type="entry name" value="Immunoglobulins"/>
    <property type="match status" value="2"/>
</dbReference>
<feature type="domain" description="Gram-positive pilin subunit D1 N-terminal" evidence="6">
    <location>
        <begin position="70"/>
        <end position="226"/>
    </location>
</feature>
<evidence type="ECO:0000256" key="3">
    <source>
        <dbReference type="ARBA" id="ARBA00022729"/>
    </source>
</evidence>
<dbReference type="Pfam" id="PF17802">
    <property type="entry name" value="SpaA"/>
    <property type="match status" value="1"/>
</dbReference>
<feature type="domain" description="SpaA-like prealbumin fold" evidence="7">
    <location>
        <begin position="399"/>
        <end position="492"/>
    </location>
</feature>
<name>A0ABT7G535_9CORY</name>
<keyword evidence="2" id="KW-0964">Secreted</keyword>
<evidence type="ECO:0000313" key="8">
    <source>
        <dbReference type="EMBL" id="MDK4301834.1"/>
    </source>
</evidence>
<reference evidence="8 9" key="1">
    <citation type="submission" date="2023-05" db="EMBL/GenBank/DDBJ databases">
        <title>Metabolic capabilities are highly conserved among human nasal-associated Corynebacterium species in pangenomic analyses.</title>
        <authorList>
            <person name="Tran T.H."/>
            <person name="Roberts A.Q."/>
            <person name="Escapa I.F."/>
            <person name="Gao W."/>
            <person name="Conlan S."/>
            <person name="Kong H."/>
            <person name="Segre J.A."/>
            <person name="Kelly M.S."/>
            <person name="Lemon K.P."/>
        </authorList>
    </citation>
    <scope>NUCLEOTIDE SEQUENCE [LARGE SCALE GENOMIC DNA]</scope>
    <source>
        <strain evidence="8 9">KPL2811</strain>
    </source>
</reference>
<feature type="transmembrane region" description="Helical" evidence="4">
    <location>
        <begin position="529"/>
        <end position="549"/>
    </location>
</feature>
<dbReference type="PANTHER" id="PTHR36108:SF13">
    <property type="entry name" value="COLOSSIN-B-RELATED"/>
    <property type="match status" value="1"/>
</dbReference>
<evidence type="ECO:0000313" key="9">
    <source>
        <dbReference type="Proteomes" id="UP001243856"/>
    </source>
</evidence>
<dbReference type="NCBIfam" id="TIGR01167">
    <property type="entry name" value="LPXTG_anchor"/>
    <property type="match status" value="1"/>
</dbReference>
<evidence type="ECO:0000259" key="6">
    <source>
        <dbReference type="Pfam" id="PF16555"/>
    </source>
</evidence>
<organism evidence="8 9">
    <name type="scientific">Corynebacterium propinquum</name>
    <dbReference type="NCBI Taxonomy" id="43769"/>
    <lineage>
        <taxon>Bacteria</taxon>
        <taxon>Bacillati</taxon>
        <taxon>Actinomycetota</taxon>
        <taxon>Actinomycetes</taxon>
        <taxon>Mycobacteriales</taxon>
        <taxon>Corynebacteriaceae</taxon>
        <taxon>Corynebacterium</taxon>
    </lineage>
</organism>
<proteinExistence type="inferred from homology"/>
<comment type="similarity">
    <text evidence="1">Belongs to the serine-aspartate repeat-containing protein (SDr) family.</text>
</comment>
<protein>
    <submittedName>
        <fullName evidence="8">SpaH/EbpB family LPXTG-anchored major pilin</fullName>
    </submittedName>
</protein>
<dbReference type="Proteomes" id="UP001243856">
    <property type="component" value="Unassembled WGS sequence"/>
</dbReference>
<dbReference type="Pfam" id="PF16555">
    <property type="entry name" value="GramPos_pilinD1"/>
    <property type="match status" value="1"/>
</dbReference>
<comment type="caution">
    <text evidence="8">The sequence shown here is derived from an EMBL/GenBank/DDBJ whole genome shotgun (WGS) entry which is preliminary data.</text>
</comment>
<dbReference type="RefSeq" id="WP_126843580.1">
    <property type="nucleotide sequence ID" value="NZ_JASNVE010000026.1"/>
</dbReference>